<reference evidence="2" key="1">
    <citation type="submission" date="2023-07" db="EMBL/GenBank/DDBJ databases">
        <title>Whole genome shotgun sequence of Streptomyces spororaveus NBRC 15456.</title>
        <authorList>
            <person name="Komaki H."/>
            <person name="Tamura T."/>
        </authorList>
    </citation>
    <scope>NUCLEOTIDE SEQUENCE [LARGE SCALE GENOMIC DNA]</scope>
    <source>
        <strain evidence="2">NBRC 15456</strain>
    </source>
</reference>
<gene>
    <name evidence="1" type="ORF">Sspor_02270</name>
</gene>
<sequence>MTTIGDPTLCVDRARVRGAAARIAPAHSDFMDQHRAWYALVGTNLYYVRELLGQATGEPAPDVVTSRKILDALGFPVFALGYRDLLDHGHPAHRE</sequence>
<name>A0ABQ3T2R7_9ACTN</name>
<dbReference type="EMBL" id="BNED01000002">
    <property type="protein sequence ID" value="GHI74666.1"/>
    <property type="molecule type" value="Genomic_DNA"/>
</dbReference>
<dbReference type="Proteomes" id="UP000608522">
    <property type="component" value="Unassembled WGS sequence"/>
</dbReference>
<dbReference type="RefSeq" id="WP_202197255.1">
    <property type="nucleotide sequence ID" value="NZ_BAAATO010000082.1"/>
</dbReference>
<organism evidence="1 2">
    <name type="scientific">Streptomyces spororaveus</name>
    <dbReference type="NCBI Taxonomy" id="284039"/>
    <lineage>
        <taxon>Bacteria</taxon>
        <taxon>Bacillati</taxon>
        <taxon>Actinomycetota</taxon>
        <taxon>Actinomycetes</taxon>
        <taxon>Kitasatosporales</taxon>
        <taxon>Streptomycetaceae</taxon>
        <taxon>Streptomyces</taxon>
    </lineage>
</organism>
<evidence type="ECO:0000313" key="2">
    <source>
        <dbReference type="Proteomes" id="UP000608522"/>
    </source>
</evidence>
<comment type="caution">
    <text evidence="1">The sequence shown here is derived from an EMBL/GenBank/DDBJ whole genome shotgun (WGS) entry which is preliminary data.</text>
</comment>
<proteinExistence type="predicted"/>
<evidence type="ECO:0000313" key="1">
    <source>
        <dbReference type="EMBL" id="GHI74666.1"/>
    </source>
</evidence>
<accession>A0ABQ3T2R7</accession>
<protein>
    <submittedName>
        <fullName evidence="1">Uncharacterized protein</fullName>
    </submittedName>
</protein>
<keyword evidence="2" id="KW-1185">Reference proteome</keyword>